<evidence type="ECO:0000313" key="3">
    <source>
        <dbReference type="Proteomes" id="UP000231501"/>
    </source>
</evidence>
<keyword evidence="1" id="KW-0732">Signal</keyword>
<evidence type="ECO:0008006" key="4">
    <source>
        <dbReference type="Google" id="ProtNLM"/>
    </source>
</evidence>
<evidence type="ECO:0000256" key="1">
    <source>
        <dbReference type="SAM" id="SignalP"/>
    </source>
</evidence>
<dbReference type="RefSeq" id="WP_099863816.1">
    <property type="nucleotide sequence ID" value="NZ_PEOG01000088.1"/>
</dbReference>
<evidence type="ECO:0000313" key="2">
    <source>
        <dbReference type="EMBL" id="PIM50945.1"/>
    </source>
</evidence>
<feature type="chain" id="PRO_5013836221" description="DUF4148 domain-containing protein" evidence="1">
    <location>
        <begin position="24"/>
        <end position="109"/>
    </location>
</feature>
<dbReference type="Pfam" id="PF13663">
    <property type="entry name" value="DUF4148"/>
    <property type="match status" value="1"/>
</dbReference>
<reference evidence="2 3" key="1">
    <citation type="submission" date="2017-11" db="EMBL/GenBank/DDBJ databases">
        <title>Draft genome sequence of Mitsuaria sp. HWN-4.</title>
        <authorList>
            <person name="Gundlapally S.R."/>
        </authorList>
    </citation>
    <scope>NUCLEOTIDE SEQUENCE [LARGE SCALE GENOMIC DNA]</scope>
    <source>
        <strain evidence="2 3">HWN-4</strain>
    </source>
</reference>
<dbReference type="Proteomes" id="UP000231501">
    <property type="component" value="Unassembled WGS sequence"/>
</dbReference>
<dbReference type="InterPro" id="IPR025421">
    <property type="entry name" value="DUF4148"/>
</dbReference>
<sequence length="109" mass="11510">MNAKTLIASALIALSTAAVPAFAQSYSHLDPITPSQKSRAEVLADLEIYRESGLAAVDRTEDFTLNAGQRAQAEARYAALKASPKYAELVQRFAAKEAKGAATDGVAAR</sequence>
<comment type="caution">
    <text evidence="2">The sequence shown here is derived from an EMBL/GenBank/DDBJ whole genome shotgun (WGS) entry which is preliminary data.</text>
</comment>
<protein>
    <recommendedName>
        <fullName evidence="4">DUF4148 domain-containing protein</fullName>
    </recommendedName>
</protein>
<dbReference type="OrthoDB" id="8796584at2"/>
<accession>A0A2G9C3K0</accession>
<organism evidence="2 3">
    <name type="scientific">Roseateles chitinivorans</name>
    <dbReference type="NCBI Taxonomy" id="2917965"/>
    <lineage>
        <taxon>Bacteria</taxon>
        <taxon>Pseudomonadati</taxon>
        <taxon>Pseudomonadota</taxon>
        <taxon>Betaproteobacteria</taxon>
        <taxon>Burkholderiales</taxon>
        <taxon>Sphaerotilaceae</taxon>
        <taxon>Roseateles</taxon>
    </lineage>
</organism>
<gene>
    <name evidence="2" type="ORF">CS062_22310</name>
</gene>
<feature type="signal peptide" evidence="1">
    <location>
        <begin position="1"/>
        <end position="23"/>
    </location>
</feature>
<name>A0A2G9C3K0_9BURK</name>
<dbReference type="EMBL" id="PEOG01000088">
    <property type="protein sequence ID" value="PIM50945.1"/>
    <property type="molecule type" value="Genomic_DNA"/>
</dbReference>
<proteinExistence type="predicted"/>
<dbReference type="AlphaFoldDB" id="A0A2G9C3K0"/>
<keyword evidence="3" id="KW-1185">Reference proteome</keyword>